<keyword evidence="5" id="KW-0227">DNA damage</keyword>
<dbReference type="Gene3D" id="3.40.50.300">
    <property type="entry name" value="P-loop containing nucleotide triphosphate hydrolases"/>
    <property type="match status" value="2"/>
</dbReference>
<keyword evidence="8" id="KW-0267">Excision nuclease</keyword>
<dbReference type="InterPro" id="IPR003593">
    <property type="entry name" value="AAA+_ATPase"/>
</dbReference>
<comment type="similarity">
    <text evidence="11">Belongs to the ABC transporter superfamily. UvrA family.</text>
</comment>
<evidence type="ECO:0000256" key="5">
    <source>
        <dbReference type="ARBA" id="ARBA00022763"/>
    </source>
</evidence>
<dbReference type="RefSeq" id="WP_179827720.1">
    <property type="nucleotide sequence ID" value="NZ_JACCCO010000003.1"/>
</dbReference>
<evidence type="ECO:0000256" key="13">
    <source>
        <dbReference type="ARBA" id="ARBA00042156"/>
    </source>
</evidence>
<feature type="domain" description="ABC transporter" evidence="14">
    <location>
        <begin position="449"/>
        <end position="738"/>
    </location>
</feature>
<dbReference type="InterPro" id="IPR017871">
    <property type="entry name" value="ABC_transporter-like_CS"/>
</dbReference>
<evidence type="ECO:0000313" key="15">
    <source>
        <dbReference type="EMBL" id="NYF43926.1"/>
    </source>
</evidence>
<dbReference type="PROSITE" id="PS50893">
    <property type="entry name" value="ABC_TRANSPORTER_2"/>
    <property type="match status" value="1"/>
</dbReference>
<evidence type="ECO:0000256" key="9">
    <source>
        <dbReference type="ARBA" id="ARBA00023125"/>
    </source>
</evidence>
<dbReference type="InterPro" id="IPR027417">
    <property type="entry name" value="P-loop_NTPase"/>
</dbReference>
<protein>
    <recommendedName>
        <fullName evidence="12">UvrABC system protein A</fullName>
    </recommendedName>
    <alternativeName>
        <fullName evidence="13">Excinuclease ABC subunit A</fullName>
    </alternativeName>
</protein>
<evidence type="ECO:0000256" key="11">
    <source>
        <dbReference type="ARBA" id="ARBA00038000"/>
    </source>
</evidence>
<keyword evidence="16" id="KW-1185">Reference proteome</keyword>
<dbReference type="Gene3D" id="1.20.1580.10">
    <property type="entry name" value="ABC transporter ATPase like domain"/>
    <property type="match status" value="2"/>
</dbReference>
<dbReference type="GO" id="GO:0005524">
    <property type="term" value="F:ATP binding"/>
    <property type="evidence" value="ECO:0007669"/>
    <property type="project" value="UniProtKB-KW"/>
</dbReference>
<keyword evidence="7" id="KW-0067">ATP-binding</keyword>
<dbReference type="SUPFAM" id="SSF52540">
    <property type="entry name" value="P-loop containing nucleoside triphosphate hydrolases"/>
    <property type="match status" value="2"/>
</dbReference>
<dbReference type="PROSITE" id="PS00211">
    <property type="entry name" value="ABC_TRANSPORTER_1"/>
    <property type="match status" value="1"/>
</dbReference>
<sequence>MSHIEITGARQNNLRNVSLKIPKQRITVFTGVSGSGKSSLVFGTIAAESQRQLNETFPPFVRNRLPKYGRPDADHIEGLSAAVVIGQQRIGGNSRSTVGTVTDIHTLLRLLYSRVGTPPAGYSNAFSFNDPAGMCPECEGVGRKVALDLDRALDRTRSLNEGAILLPGFGVGTWYWKTYASSGLFDNDKPLTGYTPEEWDLFLHGGGTTVSFETRGGTVPQKFEGLVVKFDRLYVNRDGEQTSRRAEVMTFTSTRPCPACRGARLNPAALACRIDGRNIAELSALEIRHLVGIVQGIDGPVAAAVVPPLLDRLRHMVGIGLGYLTLDRPTATLSGGESQRIKMVKHLGSSLTDMTYVFDEPTIGLHPRDVANMSALLRALRDKGNTVLVVEHDRDVIEIADHVVDVGPRAGTHGGEIVYEGGVAGLREADTLTGRHLRRVRPLKEGFRTPSGELTVTGANVNNLRDVTVSFPAGVLTVVTGVAGSGKSSLVNEAFLAAHPRAVVVDQSAVGTSIRSTPATYTGLMTEIRKLFAAASGASPALFSFNSEGACPACQGLGVIHVDLAFMDGVTSVCETCRGRRFQEEVLRHTLRGRSISDVLEMTVSEAAEFFTEPKPRRVLRSIEEVGLGYLRLGQPLSTLSGGECQRIKLAGELSRSGGVYVMDEPTTGLHMADVERLITIIDGLVDAGNTVIVIEHDLDVVKSADWVVDLGPGGGDQGGTVVFEGTPRSLLEATGSVTAEELRRDLTRPS</sequence>
<keyword evidence="2" id="KW-0963">Cytoplasm</keyword>
<evidence type="ECO:0000256" key="2">
    <source>
        <dbReference type="ARBA" id="ARBA00022490"/>
    </source>
</evidence>
<dbReference type="PANTHER" id="PTHR43152:SF3">
    <property type="entry name" value="UVRABC SYSTEM PROTEIN A"/>
    <property type="match status" value="1"/>
</dbReference>
<comment type="caution">
    <text evidence="15">The sequence shown here is derived from an EMBL/GenBank/DDBJ whole genome shotgun (WGS) entry which is preliminary data.</text>
</comment>
<dbReference type="InterPro" id="IPR003439">
    <property type="entry name" value="ABC_transporter-like_ATP-bd"/>
</dbReference>
<evidence type="ECO:0000256" key="6">
    <source>
        <dbReference type="ARBA" id="ARBA00022769"/>
    </source>
</evidence>
<organism evidence="15 16">
    <name type="scientific">Streptosporangium sandarakinum</name>
    <dbReference type="NCBI Taxonomy" id="1260955"/>
    <lineage>
        <taxon>Bacteria</taxon>
        <taxon>Bacillati</taxon>
        <taxon>Actinomycetota</taxon>
        <taxon>Actinomycetes</taxon>
        <taxon>Streptosporangiales</taxon>
        <taxon>Streptosporangiaceae</taxon>
        <taxon>Streptosporangium</taxon>
    </lineage>
</organism>
<evidence type="ECO:0000313" key="16">
    <source>
        <dbReference type="Proteomes" id="UP000576393"/>
    </source>
</evidence>
<dbReference type="EMBL" id="JACCCO010000003">
    <property type="protein sequence ID" value="NYF43926.1"/>
    <property type="molecule type" value="Genomic_DNA"/>
</dbReference>
<dbReference type="Gene3D" id="1.10.8.280">
    <property type="entry name" value="ABC transporter ATPase domain-like"/>
    <property type="match status" value="1"/>
</dbReference>
<gene>
    <name evidence="15" type="ORF">HDA43_006153</name>
</gene>
<dbReference type="GO" id="GO:0016887">
    <property type="term" value="F:ATP hydrolysis activity"/>
    <property type="evidence" value="ECO:0007669"/>
    <property type="project" value="InterPro"/>
</dbReference>
<dbReference type="GO" id="GO:0003677">
    <property type="term" value="F:DNA binding"/>
    <property type="evidence" value="ECO:0007669"/>
    <property type="project" value="UniProtKB-KW"/>
</dbReference>
<evidence type="ECO:0000256" key="4">
    <source>
        <dbReference type="ARBA" id="ARBA00022741"/>
    </source>
</evidence>
<evidence type="ECO:0000259" key="14">
    <source>
        <dbReference type="PROSITE" id="PS50893"/>
    </source>
</evidence>
<dbReference type="AlphaFoldDB" id="A0A852V6Z3"/>
<dbReference type="Proteomes" id="UP000576393">
    <property type="component" value="Unassembled WGS sequence"/>
</dbReference>
<keyword evidence="9" id="KW-0238">DNA-binding</keyword>
<name>A0A852V6Z3_9ACTN</name>
<reference evidence="15 16" key="1">
    <citation type="submission" date="2020-07" db="EMBL/GenBank/DDBJ databases">
        <title>Sequencing the genomes of 1000 actinobacteria strains.</title>
        <authorList>
            <person name="Klenk H.-P."/>
        </authorList>
    </citation>
    <scope>NUCLEOTIDE SEQUENCE [LARGE SCALE GENOMIC DNA]</scope>
    <source>
        <strain evidence="15 16">DSM 45763</strain>
    </source>
</reference>
<dbReference type="GO" id="GO:0006281">
    <property type="term" value="P:DNA repair"/>
    <property type="evidence" value="ECO:0007669"/>
    <property type="project" value="UniProtKB-KW"/>
</dbReference>
<dbReference type="SMART" id="SM00382">
    <property type="entry name" value="AAA"/>
    <property type="match status" value="2"/>
</dbReference>
<keyword evidence="10" id="KW-0234">DNA repair</keyword>
<evidence type="ECO:0000256" key="1">
    <source>
        <dbReference type="ARBA" id="ARBA00004496"/>
    </source>
</evidence>
<accession>A0A852V6Z3</accession>
<evidence type="ECO:0000256" key="10">
    <source>
        <dbReference type="ARBA" id="ARBA00023204"/>
    </source>
</evidence>
<dbReference type="GO" id="GO:0004518">
    <property type="term" value="F:nuclease activity"/>
    <property type="evidence" value="ECO:0007669"/>
    <property type="project" value="UniProtKB-KW"/>
</dbReference>
<keyword evidence="4" id="KW-0547">Nucleotide-binding</keyword>
<comment type="subcellular location">
    <subcellularLocation>
        <location evidence="1">Cytoplasm</location>
    </subcellularLocation>
</comment>
<dbReference type="GO" id="GO:0005737">
    <property type="term" value="C:cytoplasm"/>
    <property type="evidence" value="ECO:0007669"/>
    <property type="project" value="UniProtKB-SubCell"/>
</dbReference>
<evidence type="ECO:0000256" key="12">
    <source>
        <dbReference type="ARBA" id="ARBA00039316"/>
    </source>
</evidence>
<keyword evidence="3" id="KW-0677">Repeat</keyword>
<proteinExistence type="inferred from homology"/>
<evidence type="ECO:0000256" key="3">
    <source>
        <dbReference type="ARBA" id="ARBA00022737"/>
    </source>
</evidence>
<dbReference type="CDD" id="cd03270">
    <property type="entry name" value="ABC_UvrA_I"/>
    <property type="match status" value="1"/>
</dbReference>
<keyword evidence="6" id="KW-0228">DNA excision</keyword>
<evidence type="ECO:0000256" key="7">
    <source>
        <dbReference type="ARBA" id="ARBA00022840"/>
    </source>
</evidence>
<dbReference type="PANTHER" id="PTHR43152">
    <property type="entry name" value="UVRABC SYSTEM PROTEIN A"/>
    <property type="match status" value="1"/>
</dbReference>
<evidence type="ECO:0000256" key="8">
    <source>
        <dbReference type="ARBA" id="ARBA00022881"/>
    </source>
</evidence>